<protein>
    <submittedName>
        <fullName evidence="1">Uncharacterized protein</fullName>
    </submittedName>
</protein>
<comment type="caution">
    <text evidence="1">The sequence shown here is derived from an EMBL/GenBank/DDBJ whole genome shotgun (WGS) entry which is preliminary data.</text>
</comment>
<organism evidence="1 2">
    <name type="scientific">Segniliparus rugosus (strain ATCC BAA-974 / DSM 45345 / CCUG 50838 / CIP 108380 / JCM 13579 / CDC 945)</name>
    <dbReference type="NCBI Taxonomy" id="679197"/>
    <lineage>
        <taxon>Bacteria</taxon>
        <taxon>Bacillati</taxon>
        <taxon>Actinomycetota</taxon>
        <taxon>Actinomycetes</taxon>
        <taxon>Mycobacteriales</taxon>
        <taxon>Segniliparaceae</taxon>
        <taxon>Segniliparus</taxon>
    </lineage>
</organism>
<gene>
    <name evidence="1" type="ORF">HMPREF9336_01699</name>
</gene>
<dbReference type="HOGENOM" id="CLU_2318502_0_0_11"/>
<dbReference type="STRING" id="679197.HMPREF9336_01699"/>
<evidence type="ECO:0000313" key="2">
    <source>
        <dbReference type="Proteomes" id="UP000004816"/>
    </source>
</evidence>
<dbReference type="EMBL" id="ACZI02000002">
    <property type="protein sequence ID" value="EFV13448.2"/>
    <property type="molecule type" value="Genomic_DNA"/>
</dbReference>
<name>E5XQC7_SEGRC</name>
<keyword evidence="2" id="KW-1185">Reference proteome</keyword>
<evidence type="ECO:0000313" key="1">
    <source>
        <dbReference type="EMBL" id="EFV13448.2"/>
    </source>
</evidence>
<proteinExistence type="predicted"/>
<dbReference type="AlphaFoldDB" id="E5XQC7"/>
<accession>E5XQC7</accession>
<sequence>MANMSSPDGVRQLGHTWLQASGGLHDEAARIRTCSLSPEHFGSRYAEQAAGVRQGFEKIADTWRGWGGHCEQFGGNLHDAVDIYTGADEDNAASLELNF</sequence>
<dbReference type="Proteomes" id="UP000004816">
    <property type="component" value="Unassembled WGS sequence"/>
</dbReference>
<reference evidence="1 2" key="1">
    <citation type="journal article" date="2011" name="Stand. Genomic Sci.">
        <title>High quality draft genome sequence of Segniliparus rugosus CDC 945(T)= (ATCC BAA-974(T)).</title>
        <authorList>
            <person name="Earl A.M."/>
            <person name="Desjardins C.A."/>
            <person name="Fitzgerald M.G."/>
            <person name="Arachchi H.M."/>
            <person name="Zeng Q."/>
            <person name="Mehta T."/>
            <person name="Griggs A."/>
            <person name="Birren B.W."/>
            <person name="Toney N.C."/>
            <person name="Carr J."/>
            <person name="Posey J."/>
            <person name="Butler W.R."/>
        </authorList>
    </citation>
    <scope>NUCLEOTIDE SEQUENCE [LARGE SCALE GENOMIC DNA]</scope>
    <source>
        <strain evidence="2">ATCC BAA-974 / DSM 45345 / CCUG 50838 / CIP 108380 / JCM 13579 / CDC 945</strain>
    </source>
</reference>
<dbReference type="OrthoDB" id="9795634at2"/>